<dbReference type="AlphaFoldDB" id="A0A1E3HJQ4"/>
<dbReference type="RefSeq" id="XP_018991497.1">
    <property type="nucleotide sequence ID" value="XM_019140346.1"/>
</dbReference>
<dbReference type="OrthoDB" id="5396at2759"/>
<dbReference type="InterPro" id="IPR037175">
    <property type="entry name" value="KFase_sf"/>
</dbReference>
<dbReference type="GO" id="GO:0004061">
    <property type="term" value="F:arylformamidase activity"/>
    <property type="evidence" value="ECO:0007669"/>
    <property type="project" value="InterPro"/>
</dbReference>
<name>A0A1E3HJQ4_9TREE</name>
<dbReference type="Pfam" id="PF04199">
    <property type="entry name" value="Cyclase"/>
    <property type="match status" value="1"/>
</dbReference>
<accession>A0A1E3HJQ4</accession>
<gene>
    <name evidence="2" type="ORF">L202_05941</name>
</gene>
<proteinExistence type="inferred from homology"/>
<protein>
    <recommendedName>
        <fullName evidence="4">Cyclase</fullName>
    </recommendedName>
</protein>
<keyword evidence="3" id="KW-1185">Reference proteome</keyword>
<organism evidence="2 3">
    <name type="scientific">Cryptococcus amylolentus CBS 6039</name>
    <dbReference type="NCBI Taxonomy" id="1295533"/>
    <lineage>
        <taxon>Eukaryota</taxon>
        <taxon>Fungi</taxon>
        <taxon>Dikarya</taxon>
        <taxon>Basidiomycota</taxon>
        <taxon>Agaricomycotina</taxon>
        <taxon>Tremellomycetes</taxon>
        <taxon>Tremellales</taxon>
        <taxon>Cryptococcaceae</taxon>
        <taxon>Cryptococcus</taxon>
    </lineage>
</organism>
<evidence type="ECO:0000313" key="3">
    <source>
        <dbReference type="Proteomes" id="UP000094065"/>
    </source>
</evidence>
<dbReference type="Proteomes" id="UP000094065">
    <property type="component" value="Unassembled WGS sequence"/>
</dbReference>
<dbReference type="Gene3D" id="3.50.30.50">
    <property type="entry name" value="Putative cyclase"/>
    <property type="match status" value="1"/>
</dbReference>
<dbReference type="GeneID" id="30157250"/>
<evidence type="ECO:0008006" key="4">
    <source>
        <dbReference type="Google" id="ProtNLM"/>
    </source>
</evidence>
<dbReference type="InterPro" id="IPR007325">
    <property type="entry name" value="KFase/CYL"/>
</dbReference>
<dbReference type="STRING" id="1295533.A0A1E3HJQ4"/>
<comment type="similarity">
    <text evidence="1">Belongs to the Cyclase 1 superfamily.</text>
</comment>
<reference evidence="2 3" key="1">
    <citation type="submission" date="2016-06" db="EMBL/GenBank/DDBJ databases">
        <title>Evolution of pathogenesis and genome organization in the Tremellales.</title>
        <authorList>
            <person name="Cuomo C."/>
            <person name="Litvintseva A."/>
            <person name="Heitman J."/>
            <person name="Chen Y."/>
            <person name="Sun S."/>
            <person name="Springer D."/>
            <person name="Dromer F."/>
            <person name="Young S."/>
            <person name="Zeng Q."/>
            <person name="Chapman S."/>
            <person name="Gujja S."/>
            <person name="Saif S."/>
            <person name="Birren B."/>
        </authorList>
    </citation>
    <scope>NUCLEOTIDE SEQUENCE [LARGE SCALE GENOMIC DNA]</scope>
    <source>
        <strain evidence="2 3">CBS 6039</strain>
    </source>
</reference>
<sequence>MSDAKQDLVDASLLSSSHLTPIDHKSHPLSSWPSIKPNPIGRLSLLNPSITVAAAREGIQVGKSIPIDWPVYHSGTCLFDRPCGQHEIKRKGYGDDEIKRKGYGDDEKQQTDENGTPWIVCYDEILTINTQASSQWDYFLHFSYPGSGVFYGGIKDQDILNRKTGDVCVAALAKAGGIQTRGILIDIPLYLEQNNLPSNPPLVNPASNPVDLPLLLKAVEHFHLQPRPGDILLVRTGFEDVYREDSEKAQVDRHRESAIQGRWYGVEGKEDVVKWIWETGFVAVGSDNPTFESWPVWENAVWMHPTLLSGMGIPIGEILRLNEVASECQRQNRWSFYFSSVPLQIENGIASPPNAVAIF</sequence>
<evidence type="ECO:0000313" key="2">
    <source>
        <dbReference type="EMBL" id="ODN75966.1"/>
    </source>
</evidence>
<dbReference type="EMBL" id="AWGJ01000009">
    <property type="protein sequence ID" value="ODN75966.1"/>
    <property type="molecule type" value="Genomic_DNA"/>
</dbReference>
<dbReference type="SUPFAM" id="SSF102198">
    <property type="entry name" value="Putative cyclase"/>
    <property type="match status" value="1"/>
</dbReference>
<dbReference type="GO" id="GO:0019441">
    <property type="term" value="P:L-tryptophan catabolic process to kynurenine"/>
    <property type="evidence" value="ECO:0007669"/>
    <property type="project" value="InterPro"/>
</dbReference>
<dbReference type="PANTHER" id="PTHR34861:SF11">
    <property type="entry name" value="CYCLASE"/>
    <property type="match status" value="1"/>
</dbReference>
<evidence type="ECO:0000256" key="1">
    <source>
        <dbReference type="ARBA" id="ARBA00007865"/>
    </source>
</evidence>
<comment type="caution">
    <text evidence="2">The sequence shown here is derived from an EMBL/GenBank/DDBJ whole genome shotgun (WGS) entry which is preliminary data.</text>
</comment>
<dbReference type="PANTHER" id="PTHR34861">
    <property type="match status" value="1"/>
</dbReference>